<feature type="region of interest" description="Disordered" evidence="5">
    <location>
        <begin position="335"/>
        <end position="363"/>
    </location>
</feature>
<evidence type="ECO:0000256" key="1">
    <source>
        <dbReference type="ARBA" id="ARBA00008175"/>
    </source>
</evidence>
<feature type="compositionally biased region" description="Polar residues" evidence="5">
    <location>
        <begin position="335"/>
        <end position="344"/>
    </location>
</feature>
<dbReference type="SUPFAM" id="SSF48452">
    <property type="entry name" value="TPR-like"/>
    <property type="match status" value="1"/>
</dbReference>
<dbReference type="Gene3D" id="1.20.5.420">
    <property type="entry name" value="Immunoglobulin FC, subunit C"/>
    <property type="match status" value="1"/>
</dbReference>
<dbReference type="GO" id="GO:0016020">
    <property type="term" value="C:membrane"/>
    <property type="evidence" value="ECO:0007669"/>
    <property type="project" value="TreeGrafter"/>
</dbReference>
<dbReference type="InterPro" id="IPR032374">
    <property type="entry name" value="SGTA_dimer"/>
</dbReference>
<feature type="domain" description="SGTA homodimerisation" evidence="6">
    <location>
        <begin position="9"/>
        <end position="56"/>
    </location>
</feature>
<dbReference type="SMART" id="SM00028">
    <property type="entry name" value="TPR"/>
    <property type="match status" value="3"/>
</dbReference>
<dbReference type="OrthoDB" id="2335338at2759"/>
<accession>A0A8I6RKT1</accession>
<evidence type="ECO:0000259" key="6">
    <source>
        <dbReference type="Pfam" id="PF16546"/>
    </source>
</evidence>
<dbReference type="InterPro" id="IPR011990">
    <property type="entry name" value="TPR-like_helical_dom_sf"/>
</dbReference>
<dbReference type="GO" id="GO:0072380">
    <property type="term" value="C:TRC complex"/>
    <property type="evidence" value="ECO:0007669"/>
    <property type="project" value="TreeGrafter"/>
</dbReference>
<dbReference type="OMA" id="QMATRMM"/>
<dbReference type="PANTHER" id="PTHR45831">
    <property type="entry name" value="LD24721P"/>
    <property type="match status" value="1"/>
</dbReference>
<sequence length="363" mass="40242">MPQNLDPDKKRLVASILHFLRREFRLGYLSEENKEGLEVAIQCIETVYEVGNSTETEPPLLDIFKAYLSTSILNKPESSEQDKKEAEKLKTEGNSAMNSNLFSEAIALYTKAISHDPKNAVYYCNRAAAHSKLHNYTQAIVDCKIAIEIDPSYSKAYGRLGLAYCGLEDYLNALDNYKKALQLEPSNDSYRKNYELALMKVNEFRYGRTSPNDIVGNQNNQDNGRSNVTPEGNSRPPPNSGNPPSEQPGMNNLGPGQVDLSSLFGNPQLMRFANQMLADPNMQNMMSAIMNGTLNSEGGRSRIGVDDILQVGQQLAQHMQSEHPSVIEEIRQAFETQINDDGNPTPTPPGQPDNKKGGPGDKK</sequence>
<evidence type="ECO:0000256" key="4">
    <source>
        <dbReference type="PROSITE-ProRule" id="PRU00339"/>
    </source>
</evidence>
<dbReference type="RefSeq" id="XP_014247278.1">
    <property type="nucleotide sequence ID" value="XM_014391792.2"/>
</dbReference>
<feature type="compositionally biased region" description="Basic and acidic residues" evidence="5">
    <location>
        <begin position="353"/>
        <end position="363"/>
    </location>
</feature>
<keyword evidence="8" id="KW-1185">Reference proteome</keyword>
<reference evidence="7" key="1">
    <citation type="submission" date="2022-01" db="UniProtKB">
        <authorList>
            <consortium name="EnsemblMetazoa"/>
        </authorList>
    </citation>
    <scope>IDENTIFICATION</scope>
</reference>
<name>A0A8I6RKT1_CIMLE</name>
<feature type="repeat" description="TPR" evidence="4">
    <location>
        <begin position="86"/>
        <end position="119"/>
    </location>
</feature>
<dbReference type="Pfam" id="PF16546">
    <property type="entry name" value="SGTA_dimer"/>
    <property type="match status" value="1"/>
</dbReference>
<dbReference type="Pfam" id="PF00515">
    <property type="entry name" value="TPR_1"/>
    <property type="match status" value="2"/>
</dbReference>
<proteinExistence type="inferred from homology"/>
<keyword evidence="2" id="KW-0677">Repeat</keyword>
<dbReference type="GO" id="GO:0006620">
    <property type="term" value="P:post-translational protein targeting to endoplasmic reticulum membrane"/>
    <property type="evidence" value="ECO:0007669"/>
    <property type="project" value="TreeGrafter"/>
</dbReference>
<comment type="similarity">
    <text evidence="1">Belongs to the SGT family.</text>
</comment>
<organism evidence="7 8">
    <name type="scientific">Cimex lectularius</name>
    <name type="common">Bed bug</name>
    <name type="synonym">Acanthia lectularia</name>
    <dbReference type="NCBI Taxonomy" id="79782"/>
    <lineage>
        <taxon>Eukaryota</taxon>
        <taxon>Metazoa</taxon>
        <taxon>Ecdysozoa</taxon>
        <taxon>Arthropoda</taxon>
        <taxon>Hexapoda</taxon>
        <taxon>Insecta</taxon>
        <taxon>Pterygota</taxon>
        <taxon>Neoptera</taxon>
        <taxon>Paraneoptera</taxon>
        <taxon>Hemiptera</taxon>
        <taxon>Heteroptera</taxon>
        <taxon>Panheteroptera</taxon>
        <taxon>Cimicomorpha</taxon>
        <taxon>Cimicidae</taxon>
        <taxon>Cimex</taxon>
    </lineage>
</organism>
<dbReference type="GO" id="GO:0060090">
    <property type="term" value="F:molecular adaptor activity"/>
    <property type="evidence" value="ECO:0007669"/>
    <property type="project" value="TreeGrafter"/>
</dbReference>
<keyword evidence="3 4" id="KW-0802">TPR repeat</keyword>
<dbReference type="PROSITE" id="PS50293">
    <property type="entry name" value="TPR_REGION"/>
    <property type="match status" value="1"/>
</dbReference>
<evidence type="ECO:0000256" key="2">
    <source>
        <dbReference type="ARBA" id="ARBA00022737"/>
    </source>
</evidence>
<dbReference type="AlphaFoldDB" id="A0A8I6RKT1"/>
<feature type="region of interest" description="Disordered" evidence="5">
    <location>
        <begin position="209"/>
        <end position="262"/>
    </location>
</feature>
<evidence type="ECO:0000256" key="5">
    <source>
        <dbReference type="SAM" id="MobiDB-lite"/>
    </source>
</evidence>
<dbReference type="InterPro" id="IPR047150">
    <property type="entry name" value="SGT"/>
</dbReference>
<dbReference type="PROSITE" id="PS50005">
    <property type="entry name" value="TPR"/>
    <property type="match status" value="2"/>
</dbReference>
<dbReference type="KEGG" id="clec:106665393"/>
<evidence type="ECO:0000313" key="7">
    <source>
        <dbReference type="EnsemblMetazoa" id="XP_014247278.1"/>
    </source>
</evidence>
<evidence type="ECO:0000256" key="3">
    <source>
        <dbReference type="ARBA" id="ARBA00022803"/>
    </source>
</evidence>
<feature type="compositionally biased region" description="Polar residues" evidence="5">
    <location>
        <begin position="209"/>
        <end position="229"/>
    </location>
</feature>
<dbReference type="Proteomes" id="UP000494040">
    <property type="component" value="Unassembled WGS sequence"/>
</dbReference>
<dbReference type="Gene3D" id="1.25.40.10">
    <property type="entry name" value="Tetratricopeptide repeat domain"/>
    <property type="match status" value="1"/>
</dbReference>
<dbReference type="GeneID" id="106665393"/>
<dbReference type="InterPro" id="IPR019734">
    <property type="entry name" value="TPR_rpt"/>
</dbReference>
<protein>
    <recommendedName>
        <fullName evidence="6">SGTA homodimerisation domain-containing protein</fullName>
    </recommendedName>
</protein>
<dbReference type="PANTHER" id="PTHR45831:SF2">
    <property type="entry name" value="LD24721P"/>
    <property type="match status" value="1"/>
</dbReference>
<dbReference type="EnsemblMetazoa" id="XM_014391792.2">
    <property type="protein sequence ID" value="XP_014247278.1"/>
    <property type="gene ID" value="LOC106665393"/>
</dbReference>
<evidence type="ECO:0000313" key="8">
    <source>
        <dbReference type="Proteomes" id="UP000494040"/>
    </source>
</evidence>
<feature type="repeat" description="TPR" evidence="4">
    <location>
        <begin position="154"/>
        <end position="187"/>
    </location>
</feature>